<feature type="region of interest" description="Disordered" evidence="1">
    <location>
        <begin position="233"/>
        <end position="269"/>
    </location>
</feature>
<evidence type="ECO:0000256" key="1">
    <source>
        <dbReference type="SAM" id="MobiDB-lite"/>
    </source>
</evidence>
<evidence type="ECO:0000313" key="3">
    <source>
        <dbReference type="Proteomes" id="UP000774617"/>
    </source>
</evidence>
<protein>
    <submittedName>
        <fullName evidence="2">Uncharacterized protein</fullName>
    </submittedName>
</protein>
<reference evidence="2 3" key="1">
    <citation type="journal article" date="2021" name="Nat. Commun.">
        <title>Genetic determinants of endophytism in the Arabidopsis root mycobiome.</title>
        <authorList>
            <person name="Mesny F."/>
            <person name="Miyauchi S."/>
            <person name="Thiergart T."/>
            <person name="Pickel B."/>
            <person name="Atanasova L."/>
            <person name="Karlsson M."/>
            <person name="Huettel B."/>
            <person name="Barry K.W."/>
            <person name="Haridas S."/>
            <person name="Chen C."/>
            <person name="Bauer D."/>
            <person name="Andreopoulos W."/>
            <person name="Pangilinan J."/>
            <person name="LaButti K."/>
            <person name="Riley R."/>
            <person name="Lipzen A."/>
            <person name="Clum A."/>
            <person name="Drula E."/>
            <person name="Henrissat B."/>
            <person name="Kohler A."/>
            <person name="Grigoriev I.V."/>
            <person name="Martin F.M."/>
            <person name="Hacquard S."/>
        </authorList>
    </citation>
    <scope>NUCLEOTIDE SEQUENCE [LARGE SCALE GENOMIC DNA]</scope>
    <source>
        <strain evidence="2 3">MPI-SDFR-AT-0080</strain>
    </source>
</reference>
<comment type="caution">
    <text evidence="2">The sequence shown here is derived from an EMBL/GenBank/DDBJ whole genome shotgun (WGS) entry which is preliminary data.</text>
</comment>
<dbReference type="Proteomes" id="UP000774617">
    <property type="component" value="Unassembled WGS sequence"/>
</dbReference>
<feature type="region of interest" description="Disordered" evidence="1">
    <location>
        <begin position="1"/>
        <end position="25"/>
    </location>
</feature>
<proteinExistence type="predicted"/>
<feature type="compositionally biased region" description="Basic and acidic residues" evidence="1">
    <location>
        <begin position="256"/>
        <end position="269"/>
    </location>
</feature>
<sequence length="737" mass="82158">MDEIDSCPMESGFLQGERGRSSSAKCGCRPCFVSVLRRWASDLQRCGRLKGAEDGGSTIASHPPVVVKKGRGRGWPQMKLLDRRVARKGGLENMDSDAPPHCSDSGFSLEHKSRVRTEVAVTSVGRAVKQFVSSAGSDVVGRLQVYDIELILSKAGAYPSMSQSEDQVDARTCHMICKRVRCASLMFAFAHRKSFFPLHPTHIQPPVQLPLSPIRVHVRTRLYVMSALVHSKHASNNTKQTHNSGNAAAGGSGGEEPNKGNDKKGRGHYVHKDELKRKWRGLCIICGQNRHGHWTQCRNPCAHCKDAGKPGVHHNGKSCPVAGPRFFKDVGGGAVGDTNRNKVIIEDLQDQVAILREQLKRSTNETEFVKVDRDRLRADLEHALLQQRNRTTELAENATFWYRSAEMLRQENETLRRNTLLPAASRDVGGFYSQGYANGPFRAMGAPPAPPPHELRSTQVPPPYDVWSSRSPPPYRPRHPTPPRLRVPPPSSIPRSPGDSRRRGPRRDRSLSPRSRVMRAEPRYGYGSHNSSRRYGPDVYGQPHTRDDSLGPSLPRRRQVRLGGYPVAPTRRSPSPVEQDSDTDIDMSEPDGGVAVPRNEETTQPNHSGRFRRDDKDRDPNNYSDDYPNEIPVEHGDDPVPSTMKTTATTPMTSTTIIATIPPALSEMELQIETLSQAGNIRERSRLLANTLTASTLTYENFSLIYRTTSVCYGLLRGRVYMTIVIDSRLRDQRPIE</sequence>
<feature type="region of interest" description="Disordered" evidence="1">
    <location>
        <begin position="442"/>
        <end position="648"/>
    </location>
</feature>
<gene>
    <name evidence="2" type="ORF">B0J12DRAFT_764846</name>
</gene>
<keyword evidence="3" id="KW-1185">Reference proteome</keyword>
<feature type="compositionally biased region" description="Acidic residues" evidence="1">
    <location>
        <begin position="579"/>
        <end position="589"/>
    </location>
</feature>
<feature type="compositionally biased region" description="Pro residues" evidence="1">
    <location>
        <begin position="482"/>
        <end position="492"/>
    </location>
</feature>
<feature type="compositionally biased region" description="Basic and acidic residues" evidence="1">
    <location>
        <begin position="611"/>
        <end position="620"/>
    </location>
</feature>
<organism evidence="2 3">
    <name type="scientific">Macrophomina phaseolina</name>
    <dbReference type="NCBI Taxonomy" id="35725"/>
    <lineage>
        <taxon>Eukaryota</taxon>
        <taxon>Fungi</taxon>
        <taxon>Dikarya</taxon>
        <taxon>Ascomycota</taxon>
        <taxon>Pezizomycotina</taxon>
        <taxon>Dothideomycetes</taxon>
        <taxon>Dothideomycetes incertae sedis</taxon>
        <taxon>Botryosphaeriales</taxon>
        <taxon>Botryosphaeriaceae</taxon>
        <taxon>Macrophomina</taxon>
    </lineage>
</organism>
<evidence type="ECO:0000313" key="2">
    <source>
        <dbReference type="EMBL" id="KAH7038480.1"/>
    </source>
</evidence>
<accession>A0ABQ8FZ91</accession>
<name>A0ABQ8FZ91_9PEZI</name>
<dbReference type="EMBL" id="JAGTJR010000033">
    <property type="protein sequence ID" value="KAH7038480.1"/>
    <property type="molecule type" value="Genomic_DNA"/>
</dbReference>
<feature type="compositionally biased region" description="Basic and acidic residues" evidence="1">
    <location>
        <begin position="498"/>
        <end position="511"/>
    </location>
</feature>